<keyword evidence="1" id="KW-0812">Transmembrane</keyword>
<dbReference type="Pfam" id="PF04341">
    <property type="entry name" value="DUF485"/>
    <property type="match status" value="1"/>
</dbReference>
<sequence length="139" mass="15484">MRNATEPPSPSRRTEAAFGQIDKSARRIDLPVPGDSGPDFRSIARSAEFLELRGTLRRFTFPMTLVFVVWYVGYVVLAAYFPDLMGIRLFGAVNIGLALGIGQFISTLVITALYLRFAAKEIDPRVAELYRNATGEERP</sequence>
<dbReference type="OrthoDB" id="3543412at2"/>
<comment type="caution">
    <text evidence="2">The sequence shown here is derived from an EMBL/GenBank/DDBJ whole genome shotgun (WGS) entry which is preliminary data.</text>
</comment>
<evidence type="ECO:0000313" key="2">
    <source>
        <dbReference type="EMBL" id="TDC96302.1"/>
    </source>
</evidence>
<keyword evidence="1" id="KW-0472">Membrane</keyword>
<feature type="transmembrane region" description="Helical" evidence="1">
    <location>
        <begin position="87"/>
        <end position="115"/>
    </location>
</feature>
<keyword evidence="3" id="KW-1185">Reference proteome</keyword>
<protein>
    <submittedName>
        <fullName evidence="2">DUF485 domain-containing protein</fullName>
    </submittedName>
</protein>
<evidence type="ECO:0000256" key="1">
    <source>
        <dbReference type="SAM" id="Phobius"/>
    </source>
</evidence>
<gene>
    <name evidence="2" type="ORF">E1161_02110</name>
</gene>
<reference evidence="2 3" key="1">
    <citation type="submission" date="2019-03" db="EMBL/GenBank/DDBJ databases">
        <title>Draft genome sequences of novel Actinobacteria.</title>
        <authorList>
            <person name="Sahin N."/>
            <person name="Ay H."/>
            <person name="Saygin H."/>
        </authorList>
    </citation>
    <scope>NUCLEOTIDE SEQUENCE [LARGE SCALE GENOMIC DNA]</scope>
    <source>
        <strain evidence="2 3">16K404</strain>
    </source>
</reference>
<accession>A0A4R4V299</accession>
<feature type="transmembrane region" description="Helical" evidence="1">
    <location>
        <begin position="59"/>
        <end position="81"/>
    </location>
</feature>
<dbReference type="PANTHER" id="PTHR38441">
    <property type="entry name" value="INTEGRAL MEMBRANE PROTEIN-RELATED"/>
    <property type="match status" value="1"/>
</dbReference>
<proteinExistence type="predicted"/>
<dbReference type="AlphaFoldDB" id="A0A4R4V299"/>
<name>A0A4R4V299_9PSEU</name>
<dbReference type="EMBL" id="SMKV01000002">
    <property type="protein sequence ID" value="TDC96302.1"/>
    <property type="molecule type" value="Genomic_DNA"/>
</dbReference>
<keyword evidence="1" id="KW-1133">Transmembrane helix</keyword>
<organism evidence="2 3">
    <name type="scientific">Saccharopolyspora aridisoli</name>
    <dbReference type="NCBI Taxonomy" id="2530385"/>
    <lineage>
        <taxon>Bacteria</taxon>
        <taxon>Bacillati</taxon>
        <taxon>Actinomycetota</taxon>
        <taxon>Actinomycetes</taxon>
        <taxon>Pseudonocardiales</taxon>
        <taxon>Pseudonocardiaceae</taxon>
        <taxon>Saccharopolyspora</taxon>
    </lineage>
</organism>
<dbReference type="PANTHER" id="PTHR38441:SF1">
    <property type="entry name" value="MEMBRANE PROTEIN"/>
    <property type="match status" value="1"/>
</dbReference>
<dbReference type="Proteomes" id="UP000294744">
    <property type="component" value="Unassembled WGS sequence"/>
</dbReference>
<evidence type="ECO:0000313" key="3">
    <source>
        <dbReference type="Proteomes" id="UP000294744"/>
    </source>
</evidence>
<dbReference type="InterPro" id="IPR007436">
    <property type="entry name" value="DUF485"/>
</dbReference>